<gene>
    <name evidence="1" type="ORF">PILCRDRAFT_814563</name>
</gene>
<protein>
    <submittedName>
        <fullName evidence="1">Uncharacterized protein</fullName>
    </submittedName>
</protein>
<name>A0A0C3CDR3_PILCF</name>
<evidence type="ECO:0000313" key="1">
    <source>
        <dbReference type="EMBL" id="KIM87852.1"/>
    </source>
</evidence>
<proteinExistence type="predicted"/>
<reference evidence="2" key="2">
    <citation type="submission" date="2015-01" db="EMBL/GenBank/DDBJ databases">
        <title>Evolutionary Origins and Diversification of the Mycorrhizal Mutualists.</title>
        <authorList>
            <consortium name="DOE Joint Genome Institute"/>
            <consortium name="Mycorrhizal Genomics Consortium"/>
            <person name="Kohler A."/>
            <person name="Kuo A."/>
            <person name="Nagy L.G."/>
            <person name="Floudas D."/>
            <person name="Copeland A."/>
            <person name="Barry K.W."/>
            <person name="Cichocki N."/>
            <person name="Veneault-Fourrey C."/>
            <person name="LaButti K."/>
            <person name="Lindquist E.A."/>
            <person name="Lipzen A."/>
            <person name="Lundell T."/>
            <person name="Morin E."/>
            <person name="Murat C."/>
            <person name="Riley R."/>
            <person name="Ohm R."/>
            <person name="Sun H."/>
            <person name="Tunlid A."/>
            <person name="Henrissat B."/>
            <person name="Grigoriev I.V."/>
            <person name="Hibbett D.S."/>
            <person name="Martin F."/>
        </authorList>
    </citation>
    <scope>NUCLEOTIDE SEQUENCE [LARGE SCALE GENOMIC DNA]</scope>
    <source>
        <strain evidence="2">F 1598</strain>
    </source>
</reference>
<dbReference type="EMBL" id="KN832978">
    <property type="protein sequence ID" value="KIM87852.1"/>
    <property type="molecule type" value="Genomic_DNA"/>
</dbReference>
<reference evidence="1 2" key="1">
    <citation type="submission" date="2014-04" db="EMBL/GenBank/DDBJ databases">
        <authorList>
            <consortium name="DOE Joint Genome Institute"/>
            <person name="Kuo A."/>
            <person name="Tarkka M."/>
            <person name="Buscot F."/>
            <person name="Kohler A."/>
            <person name="Nagy L.G."/>
            <person name="Floudas D."/>
            <person name="Copeland A."/>
            <person name="Barry K.W."/>
            <person name="Cichocki N."/>
            <person name="Veneault-Fourrey C."/>
            <person name="LaButti K."/>
            <person name="Lindquist E.A."/>
            <person name="Lipzen A."/>
            <person name="Lundell T."/>
            <person name="Morin E."/>
            <person name="Murat C."/>
            <person name="Sun H."/>
            <person name="Tunlid A."/>
            <person name="Henrissat B."/>
            <person name="Grigoriev I.V."/>
            <person name="Hibbett D.S."/>
            <person name="Martin F."/>
            <person name="Nordberg H.P."/>
            <person name="Cantor M.N."/>
            <person name="Hua S.X."/>
        </authorList>
    </citation>
    <scope>NUCLEOTIDE SEQUENCE [LARGE SCALE GENOMIC DNA]</scope>
    <source>
        <strain evidence="1 2">F 1598</strain>
    </source>
</reference>
<keyword evidence="2" id="KW-1185">Reference proteome</keyword>
<accession>A0A0C3CDR3</accession>
<dbReference type="InParanoid" id="A0A0C3CDR3"/>
<dbReference type="HOGENOM" id="CLU_1982395_0_0_1"/>
<feature type="non-terminal residue" evidence="1">
    <location>
        <position position="1"/>
    </location>
</feature>
<evidence type="ECO:0000313" key="2">
    <source>
        <dbReference type="Proteomes" id="UP000054166"/>
    </source>
</evidence>
<sequence>MPWQLLVLNQNKFITTVSKTHRSSCTYVVRGYGSVQNVSCGTLSTSSRHQDSGGSGPFDFKANRRLCSPGRVAIADTWNPPDVEALNHSQYLWITRRRRHLKGIQLISKIPWASNLSDCKMVTARW</sequence>
<organism evidence="1 2">
    <name type="scientific">Piloderma croceum (strain F 1598)</name>
    <dbReference type="NCBI Taxonomy" id="765440"/>
    <lineage>
        <taxon>Eukaryota</taxon>
        <taxon>Fungi</taxon>
        <taxon>Dikarya</taxon>
        <taxon>Basidiomycota</taxon>
        <taxon>Agaricomycotina</taxon>
        <taxon>Agaricomycetes</taxon>
        <taxon>Agaricomycetidae</taxon>
        <taxon>Atheliales</taxon>
        <taxon>Atheliaceae</taxon>
        <taxon>Piloderma</taxon>
    </lineage>
</organism>
<dbReference type="AlphaFoldDB" id="A0A0C3CDR3"/>
<dbReference type="Proteomes" id="UP000054166">
    <property type="component" value="Unassembled WGS sequence"/>
</dbReference>